<dbReference type="InterPro" id="IPR013057">
    <property type="entry name" value="AA_transpt_TM"/>
</dbReference>
<evidence type="ECO:0000256" key="4">
    <source>
        <dbReference type="ARBA" id="ARBA00022692"/>
    </source>
</evidence>
<dbReference type="Gene3D" id="1.20.1740.10">
    <property type="entry name" value="Amino acid/polyamine transporter I"/>
    <property type="match status" value="1"/>
</dbReference>
<keyword evidence="11" id="KW-1185">Reference proteome</keyword>
<keyword evidence="6 8" id="KW-0472">Membrane</keyword>
<evidence type="ECO:0000259" key="9">
    <source>
        <dbReference type="Pfam" id="PF01490"/>
    </source>
</evidence>
<evidence type="ECO:0000256" key="3">
    <source>
        <dbReference type="ARBA" id="ARBA00022554"/>
    </source>
</evidence>
<feature type="transmembrane region" description="Helical" evidence="8">
    <location>
        <begin position="262"/>
        <end position="279"/>
    </location>
</feature>
<feature type="transmembrane region" description="Helical" evidence="8">
    <location>
        <begin position="223"/>
        <end position="242"/>
    </location>
</feature>
<evidence type="ECO:0000313" key="10">
    <source>
        <dbReference type="EMBL" id="QGN17696.1"/>
    </source>
</evidence>
<evidence type="ECO:0000256" key="7">
    <source>
        <dbReference type="SAM" id="MobiDB-lite"/>
    </source>
</evidence>
<feature type="transmembrane region" description="Helical" evidence="8">
    <location>
        <begin position="36"/>
        <end position="57"/>
    </location>
</feature>
<dbReference type="PANTHER" id="PTHR22950">
    <property type="entry name" value="AMINO ACID TRANSPORTER"/>
    <property type="match status" value="1"/>
</dbReference>
<evidence type="ECO:0000256" key="5">
    <source>
        <dbReference type="ARBA" id="ARBA00022989"/>
    </source>
</evidence>
<feature type="transmembrane region" description="Helical" evidence="8">
    <location>
        <begin position="386"/>
        <end position="404"/>
    </location>
</feature>
<dbReference type="PANTHER" id="PTHR22950:SF224">
    <property type="entry name" value="VACUOLAR AMINO ACID TRANSPORTER 7"/>
    <property type="match status" value="1"/>
</dbReference>
<gene>
    <name evidence="10" type="primary">AVT7</name>
    <name evidence="10" type="ORF">FIM1_4903</name>
</gene>
<evidence type="ECO:0000256" key="6">
    <source>
        <dbReference type="ARBA" id="ARBA00023136"/>
    </source>
</evidence>
<feature type="transmembrane region" description="Helical" evidence="8">
    <location>
        <begin position="455"/>
        <end position="476"/>
    </location>
</feature>
<name>A0ABX6EZR5_KLUMA</name>
<feature type="compositionally biased region" description="Low complexity" evidence="7">
    <location>
        <begin position="335"/>
        <end position="348"/>
    </location>
</feature>
<evidence type="ECO:0000256" key="2">
    <source>
        <dbReference type="ARBA" id="ARBA00008066"/>
    </source>
</evidence>
<comment type="similarity">
    <text evidence="2">Belongs to the amino acid/polyamine transporter 2 family.</text>
</comment>
<feature type="domain" description="Amino acid transporter transmembrane" evidence="9">
    <location>
        <begin position="5"/>
        <end position="469"/>
    </location>
</feature>
<dbReference type="EMBL" id="CP015060">
    <property type="protein sequence ID" value="QGN17696.1"/>
    <property type="molecule type" value="Genomic_DNA"/>
</dbReference>
<keyword evidence="3" id="KW-0926">Vacuole</keyword>
<reference evidence="10 11" key="1">
    <citation type="submission" date="2016-03" db="EMBL/GenBank/DDBJ databases">
        <title>How can Kluyveromyces marxianus grow so fast - potential evolutionary course in Saccharomyces Complex revealed by comparative genomics.</title>
        <authorList>
            <person name="Mo W."/>
            <person name="Lu W."/>
            <person name="Yang X."/>
            <person name="Qi J."/>
            <person name="Lv H."/>
        </authorList>
    </citation>
    <scope>NUCLEOTIDE SEQUENCE [LARGE SCALE GENOMIC DNA]</scope>
    <source>
        <strain evidence="10 11">FIM1</strain>
    </source>
</reference>
<keyword evidence="5 8" id="KW-1133">Transmembrane helix</keyword>
<evidence type="ECO:0000313" key="11">
    <source>
        <dbReference type="Proteomes" id="UP000422736"/>
    </source>
</evidence>
<proteinExistence type="inferred from homology"/>
<feature type="transmembrane region" description="Helical" evidence="8">
    <location>
        <begin position="146"/>
        <end position="164"/>
    </location>
</feature>
<feature type="transmembrane region" description="Helical" evidence="8">
    <location>
        <begin position="117"/>
        <end position="134"/>
    </location>
</feature>
<dbReference type="Proteomes" id="UP000422736">
    <property type="component" value="Chromosome 8"/>
</dbReference>
<organism evidence="10 11">
    <name type="scientific">Kluyveromyces marxianus</name>
    <name type="common">Yeast</name>
    <name type="synonym">Candida kefyr</name>
    <dbReference type="NCBI Taxonomy" id="4911"/>
    <lineage>
        <taxon>Eukaryota</taxon>
        <taxon>Fungi</taxon>
        <taxon>Dikarya</taxon>
        <taxon>Ascomycota</taxon>
        <taxon>Saccharomycotina</taxon>
        <taxon>Saccharomycetes</taxon>
        <taxon>Saccharomycetales</taxon>
        <taxon>Saccharomycetaceae</taxon>
        <taxon>Kluyveromyces</taxon>
    </lineage>
</organism>
<evidence type="ECO:0000256" key="1">
    <source>
        <dbReference type="ARBA" id="ARBA00004128"/>
    </source>
</evidence>
<feature type="transmembrane region" description="Helical" evidence="8">
    <location>
        <begin position="12"/>
        <end position="30"/>
    </location>
</feature>
<sequence length="478" mass="52524">MSVSGTVLSSTVNLVKTILGAGLLAIPYAFRADGVLLAVFLVLLAAFTAGYGLFILAKCSKTLLNPRHSSFFTLCSITYPNLSLLFDFAMFIQCFGVGLSYLILVGDLFPSLFGGSRTLWTLLSGVIIVPLTLLRHLDSLRYTSILGLAALGYITLLIVATYFWGRYPSPKVHWVSVYDSTGVLTTFSIIIFAFTGSMNLFSIINELKENSMTNIKSIINRSIVISGFFFVVVGLFGYLTFGETTLGNVLLNYNSDKFAVKFARFNLGLMVVLSFPLMFHPCRIACNNMIHWLQINYGPRKDMLQENQNLGPITLEIEDETDREFLQQEFGTGDITDTAAAGTGSGSTEDNSFANTYQSLPRATDEDDEDATHESTEAVPLSDKRFYTITAVLLTVLYGLALNVQSFALVLAVVGATGSTAISFTLPGLFGWKLIGTESLMNGERISTWENIHRYGSLALTWYGIIVMVSCLYITLFL</sequence>
<feature type="region of interest" description="Disordered" evidence="7">
    <location>
        <begin position="335"/>
        <end position="354"/>
    </location>
</feature>
<feature type="transmembrane region" description="Helical" evidence="8">
    <location>
        <begin position="84"/>
        <end position="105"/>
    </location>
</feature>
<protein>
    <submittedName>
        <fullName evidence="10">Vacuolar amino acid transporter 7</fullName>
    </submittedName>
</protein>
<feature type="transmembrane region" description="Helical" evidence="8">
    <location>
        <begin position="184"/>
        <end position="203"/>
    </location>
</feature>
<evidence type="ECO:0000256" key="8">
    <source>
        <dbReference type="SAM" id="Phobius"/>
    </source>
</evidence>
<keyword evidence="4 8" id="KW-0812">Transmembrane</keyword>
<dbReference type="Pfam" id="PF01490">
    <property type="entry name" value="Aa_trans"/>
    <property type="match status" value="1"/>
</dbReference>
<accession>A0ABX6EZR5</accession>
<comment type="subcellular location">
    <subcellularLocation>
        <location evidence="1">Vacuole membrane</location>
        <topology evidence="1">Multi-pass membrane protein</topology>
    </subcellularLocation>
</comment>
<feature type="transmembrane region" description="Helical" evidence="8">
    <location>
        <begin position="410"/>
        <end position="435"/>
    </location>
</feature>